<protein>
    <submittedName>
        <fullName evidence="3">Uncharacterized protein</fullName>
    </submittedName>
</protein>
<organism evidence="3 4">
    <name type="scientific">Plesiocystis pacifica SIR-1</name>
    <dbReference type="NCBI Taxonomy" id="391625"/>
    <lineage>
        <taxon>Bacteria</taxon>
        <taxon>Pseudomonadati</taxon>
        <taxon>Myxococcota</taxon>
        <taxon>Polyangia</taxon>
        <taxon>Nannocystales</taxon>
        <taxon>Nannocystaceae</taxon>
        <taxon>Plesiocystis</taxon>
    </lineage>
</organism>
<feature type="signal peptide" evidence="2">
    <location>
        <begin position="1"/>
        <end position="23"/>
    </location>
</feature>
<dbReference type="EMBL" id="ABCS01000151">
    <property type="protein sequence ID" value="EDM74061.1"/>
    <property type="molecule type" value="Genomic_DNA"/>
</dbReference>
<sequence length="360" mass="37251">MGATVLASLPSVLGRGLAASLLAAWAPAPSSPAAGDAPSTDAAVVHAGEWPRKWEAPAACPQGEAVRARVAQLLAPDMVIPEALVHANARVIAIEEGDARWQLELELGEGVPTRAVTAEACADLGEVAALILALAVDPLAVARATEPRPEPPPEPEPEPEPEPPPEPEPLPEPEPEPTKVRPTAFVSPRIGLASGLLPGAIPTLSAAIGVELPSLRVELAGTFSPQRTEFAKLGGLDINAAVGGRYTMGYASARACPTVRLIQKRSTLSAPLCVGVAFGGVRNEPIGLEQPRAATAAWGAAQLAPALSWKPSPRAALWLGIESNLSFLSAAFSAGGLAQPLYETPFFSIQGQVGFELHFE</sequence>
<evidence type="ECO:0000313" key="4">
    <source>
        <dbReference type="Proteomes" id="UP000005801"/>
    </source>
</evidence>
<name>A6GJ85_9BACT</name>
<dbReference type="AlphaFoldDB" id="A6GJ85"/>
<feature type="compositionally biased region" description="Acidic residues" evidence="1">
    <location>
        <begin position="153"/>
        <end position="175"/>
    </location>
</feature>
<feature type="chain" id="PRO_5002697519" evidence="2">
    <location>
        <begin position="24"/>
        <end position="360"/>
    </location>
</feature>
<comment type="caution">
    <text evidence="3">The sequence shown here is derived from an EMBL/GenBank/DDBJ whole genome shotgun (WGS) entry which is preliminary data.</text>
</comment>
<proteinExistence type="predicted"/>
<evidence type="ECO:0000256" key="2">
    <source>
        <dbReference type="SAM" id="SignalP"/>
    </source>
</evidence>
<accession>A6GJ85</accession>
<evidence type="ECO:0000313" key="3">
    <source>
        <dbReference type="EMBL" id="EDM74061.1"/>
    </source>
</evidence>
<keyword evidence="4" id="KW-1185">Reference proteome</keyword>
<dbReference type="Proteomes" id="UP000005801">
    <property type="component" value="Unassembled WGS sequence"/>
</dbReference>
<dbReference type="STRING" id="391625.PPSIR1_17940"/>
<feature type="region of interest" description="Disordered" evidence="1">
    <location>
        <begin position="144"/>
        <end position="181"/>
    </location>
</feature>
<gene>
    <name evidence="3" type="ORF">PPSIR1_17940</name>
</gene>
<reference evidence="3 4" key="1">
    <citation type="submission" date="2007-06" db="EMBL/GenBank/DDBJ databases">
        <authorList>
            <person name="Shimkets L."/>
            <person name="Ferriera S."/>
            <person name="Johnson J."/>
            <person name="Kravitz S."/>
            <person name="Beeson K."/>
            <person name="Sutton G."/>
            <person name="Rogers Y.-H."/>
            <person name="Friedman R."/>
            <person name="Frazier M."/>
            <person name="Venter J.C."/>
        </authorList>
    </citation>
    <scope>NUCLEOTIDE SEQUENCE [LARGE SCALE GENOMIC DNA]</scope>
    <source>
        <strain evidence="3 4">SIR-1</strain>
    </source>
</reference>
<evidence type="ECO:0000256" key="1">
    <source>
        <dbReference type="SAM" id="MobiDB-lite"/>
    </source>
</evidence>
<keyword evidence="2" id="KW-0732">Signal</keyword>